<dbReference type="AlphaFoldDB" id="A0A0B7C6M8"/>
<evidence type="ECO:0000313" key="1">
    <source>
        <dbReference type="EMBL" id="CEL00241.1"/>
    </source>
</evidence>
<protein>
    <submittedName>
        <fullName evidence="1">Uncharacterized protein</fullName>
    </submittedName>
</protein>
<sequence length="57" mass="6782">MGEHSKQQELLTKWMLFYDSNSRESMLDFTDEFCSVYCDYCDPDLQNLKEGVYDESP</sequence>
<accession>A0A0B7C6M8</accession>
<proteinExistence type="predicted"/>
<organism evidence="1">
    <name type="scientific">Arion vulgaris</name>
    <dbReference type="NCBI Taxonomy" id="1028688"/>
    <lineage>
        <taxon>Eukaryota</taxon>
        <taxon>Metazoa</taxon>
        <taxon>Spiralia</taxon>
        <taxon>Lophotrochozoa</taxon>
        <taxon>Mollusca</taxon>
        <taxon>Gastropoda</taxon>
        <taxon>Heterobranchia</taxon>
        <taxon>Euthyneura</taxon>
        <taxon>Panpulmonata</taxon>
        <taxon>Eupulmonata</taxon>
        <taxon>Stylommatophora</taxon>
        <taxon>Helicina</taxon>
        <taxon>Arionoidea</taxon>
        <taxon>Arionidae</taxon>
        <taxon>Arion</taxon>
    </lineage>
</organism>
<gene>
    <name evidence="1" type="primary">ORF223214</name>
</gene>
<reference evidence="1" key="1">
    <citation type="submission" date="2014-12" db="EMBL/GenBank/DDBJ databases">
        <title>Insight into the proteome of Arion vulgaris.</title>
        <authorList>
            <person name="Aradska J."/>
            <person name="Bulat T."/>
            <person name="Smidak R."/>
            <person name="Sarate P."/>
            <person name="Gangsoo J."/>
            <person name="Sialana F."/>
            <person name="Bilban M."/>
            <person name="Lubec G."/>
        </authorList>
    </citation>
    <scope>NUCLEOTIDE SEQUENCE</scope>
    <source>
        <tissue evidence="1">Skin</tissue>
    </source>
</reference>
<name>A0A0B7C6M8_9EUPU</name>
<feature type="non-terminal residue" evidence="1">
    <location>
        <position position="57"/>
    </location>
</feature>
<dbReference type="EMBL" id="HACG01053370">
    <property type="protein sequence ID" value="CEL00241.1"/>
    <property type="molecule type" value="Transcribed_RNA"/>
</dbReference>